<evidence type="ECO:0000256" key="1">
    <source>
        <dbReference type="ARBA" id="ARBA00002355"/>
    </source>
</evidence>
<dbReference type="Gene3D" id="2.130.10.10">
    <property type="entry name" value="YVTN repeat-like/Quinoprotein amine dehydrogenase"/>
    <property type="match status" value="2"/>
</dbReference>
<dbReference type="InterPro" id="IPR045227">
    <property type="entry name" value="WDR18/Ipi3/RID3"/>
</dbReference>
<evidence type="ECO:0000256" key="8">
    <source>
        <dbReference type="SAM" id="MobiDB-lite"/>
    </source>
</evidence>
<dbReference type="InterPro" id="IPR001680">
    <property type="entry name" value="WD40_rpt"/>
</dbReference>
<evidence type="ECO:0000313" key="9">
    <source>
        <dbReference type="EMBL" id="KFX49526.1"/>
    </source>
</evidence>
<dbReference type="PANTHER" id="PTHR18763:SF0">
    <property type="entry name" value="WD REPEAT-CONTAINING PROTEIN 18"/>
    <property type="match status" value="1"/>
</dbReference>
<evidence type="ECO:0000256" key="7">
    <source>
        <dbReference type="SAM" id="Coils"/>
    </source>
</evidence>
<gene>
    <name evidence="9" type="ORF">GQ26_0091560</name>
</gene>
<dbReference type="PROSITE" id="PS50294">
    <property type="entry name" value="WD_REPEATS_REGION"/>
    <property type="match status" value="1"/>
</dbReference>
<keyword evidence="3 5" id="KW-0853">WD repeat</keyword>
<dbReference type="SUPFAM" id="SSF50978">
    <property type="entry name" value="WD40 repeat-like"/>
    <property type="match status" value="1"/>
</dbReference>
<comment type="caution">
    <text evidence="9">The sequence shown here is derived from an EMBL/GenBank/DDBJ whole genome shotgun (WGS) entry which is preliminary data.</text>
</comment>
<evidence type="ECO:0000256" key="6">
    <source>
        <dbReference type="RuleBase" id="RU369067"/>
    </source>
</evidence>
<keyword evidence="6" id="KW-0539">Nucleus</keyword>
<comment type="subcellular location">
    <subcellularLocation>
        <location evidence="6">Nucleus</location>
    </subcellularLocation>
</comment>
<feature type="coiled-coil region" evidence="7">
    <location>
        <begin position="488"/>
        <end position="538"/>
    </location>
</feature>
<comment type="similarity">
    <text evidence="2 6">Belongs to the WD repeat IPI3/WDR18 family.</text>
</comment>
<dbReference type="EMBL" id="JPOX01000009">
    <property type="protein sequence ID" value="KFX49526.1"/>
    <property type="molecule type" value="Genomic_DNA"/>
</dbReference>
<accession>A0A093VSD4</accession>
<evidence type="ECO:0000256" key="2">
    <source>
        <dbReference type="ARBA" id="ARBA00010143"/>
    </source>
</evidence>
<dbReference type="InterPro" id="IPR015943">
    <property type="entry name" value="WD40/YVTN_repeat-like_dom_sf"/>
</dbReference>
<dbReference type="PROSITE" id="PS50082">
    <property type="entry name" value="WD_REPEATS_2"/>
    <property type="match status" value="1"/>
</dbReference>
<evidence type="ECO:0000256" key="4">
    <source>
        <dbReference type="ARBA" id="ARBA00022737"/>
    </source>
</evidence>
<dbReference type="GO" id="GO:0005656">
    <property type="term" value="C:nuclear pre-replicative complex"/>
    <property type="evidence" value="ECO:0007669"/>
    <property type="project" value="TreeGrafter"/>
</dbReference>
<dbReference type="PANTHER" id="PTHR18763">
    <property type="entry name" value="WD-REPEAT PROTEIN 18"/>
    <property type="match status" value="1"/>
</dbReference>
<evidence type="ECO:0000256" key="5">
    <source>
        <dbReference type="PROSITE-ProRule" id="PRU00221"/>
    </source>
</evidence>
<reference evidence="9" key="1">
    <citation type="journal article" date="2014" name="PLoS Genet.">
        <title>Signature Gene Expression Reveals Novel Clues to the Molecular Mechanisms of Dimorphic Transition in Penicillium marneffei.</title>
        <authorList>
            <person name="Yang E."/>
            <person name="Wang G."/>
            <person name="Cai J."/>
            <person name="Woo P.C."/>
            <person name="Lau S.K."/>
            <person name="Yuen K.-Y."/>
            <person name="Chow W.-N."/>
            <person name="Lin X."/>
        </authorList>
    </citation>
    <scope>NUCLEOTIDE SEQUENCE [LARGE SCALE GENOMIC DNA]</scope>
    <source>
        <strain evidence="9">PM1</strain>
    </source>
</reference>
<name>A0A093VSD4_TALMA</name>
<evidence type="ECO:0000256" key="3">
    <source>
        <dbReference type="ARBA" id="ARBA00022574"/>
    </source>
</evidence>
<dbReference type="eggNOG" id="KOG0646">
    <property type="taxonomic scope" value="Eukaryota"/>
</dbReference>
<dbReference type="Pfam" id="PF00400">
    <property type="entry name" value="WD40"/>
    <property type="match status" value="1"/>
</dbReference>
<proteinExistence type="inferred from homology"/>
<dbReference type="SMART" id="SM00320">
    <property type="entry name" value="WD40"/>
    <property type="match status" value="5"/>
</dbReference>
<feature type="repeat" description="WD" evidence="5">
    <location>
        <begin position="126"/>
        <end position="159"/>
    </location>
</feature>
<keyword evidence="7" id="KW-0175">Coiled coil</keyword>
<keyword evidence="6" id="KW-0698">rRNA processing</keyword>
<feature type="region of interest" description="Disordered" evidence="8">
    <location>
        <begin position="542"/>
        <end position="563"/>
    </location>
</feature>
<keyword evidence="4" id="KW-0677">Repeat</keyword>
<dbReference type="HOGENOM" id="CLU_025946_1_0_1"/>
<organism evidence="9">
    <name type="scientific">Talaromyces marneffei PM1</name>
    <dbReference type="NCBI Taxonomy" id="1077442"/>
    <lineage>
        <taxon>Eukaryota</taxon>
        <taxon>Fungi</taxon>
        <taxon>Dikarya</taxon>
        <taxon>Ascomycota</taxon>
        <taxon>Pezizomycotina</taxon>
        <taxon>Eurotiomycetes</taxon>
        <taxon>Eurotiomycetidae</taxon>
        <taxon>Eurotiales</taxon>
        <taxon>Trichocomaceae</taxon>
        <taxon>Talaromyces</taxon>
        <taxon>Talaromyces sect. Talaromyces</taxon>
    </lineage>
</organism>
<sequence length="563" mass="61194">MLSQTLIASLIGSTKVQTSSTLKDAGICVQDLQPTSALRATFKKSSTPPNGLAVTPTHIFAAQVDKSVVHVYSRLKGNQEATVPFPERIRSLAVTGGQNGEVLVLGTEGGRLILWETCTGRQVSTTPSHLQPVTSLVVDPTSNFILSGSADANVHVWSIPQLLSFSQPASTGQDQKAPNSPIRTFGNHRTAITALAVGHGTGRSNIAISTAQDSTAVAWEYTTGRILRTFLLPSVAISITVDAVDRACYVGYESGNVQRIEFYETISAQHPLYDERLQNTPSQLNADQQWAVPSADKGAATSLALSYDGMTLYSGHPNGSVLAWDVARTKFSTTIADYMSPVTNIHMLPPTGFPAQASNDSSRFTIPTIIKPRYEQNISDKSLGDGSIPYNYSMNVQLVSPTSKTDIFSEALTHRVFPTSLLEEGLAELAALRDGQGMREVTTSNGHSTTATTAVESSQIIAMQEEITNLKKQLSINEAARRADADENMKLKTNIRDLQESNNRFQSLQAKYDKLKVVARAEKEDRDLERRKAWFENEKAGTNGDVALRQARATDEDLDEMSE</sequence>
<dbReference type="FunFam" id="2.130.10.10:FF:000929">
    <property type="entry name" value="Ribosomal assembly complex component Ipi3"/>
    <property type="match status" value="1"/>
</dbReference>
<dbReference type="GO" id="GO:0006364">
    <property type="term" value="P:rRNA processing"/>
    <property type="evidence" value="ECO:0007669"/>
    <property type="project" value="UniProtKB-UniRule"/>
</dbReference>
<comment type="subunit">
    <text evidence="6">Component of the RIX1 complex, composed of IPI1, RIX1/IPI2 and IPI3 in a 1:2:2 stoichiometry. The complex interacts (via RIX1) with MDN1 (via its hexameric AAA ATPase ring) and the pre-60S ribosome particles.</text>
</comment>
<protein>
    <recommendedName>
        <fullName evidence="6">Pre-rRNA-processing protein IPI3</fullName>
    </recommendedName>
</protein>
<dbReference type="GO" id="GO:0120330">
    <property type="term" value="C:rixosome complex"/>
    <property type="evidence" value="ECO:0007669"/>
    <property type="project" value="UniProtKB-UniRule"/>
</dbReference>
<dbReference type="AlphaFoldDB" id="A0A093VSD4"/>
<comment type="function">
    <text evidence="1 6">Component of the RIX1 complex required for processing of ITS2 sequences from 35S pre-rRNA.</text>
</comment>
<dbReference type="GO" id="GO:0006261">
    <property type="term" value="P:DNA-templated DNA replication"/>
    <property type="evidence" value="ECO:0007669"/>
    <property type="project" value="TreeGrafter"/>
</dbReference>
<dbReference type="InterPro" id="IPR036322">
    <property type="entry name" value="WD40_repeat_dom_sf"/>
</dbReference>